<sequence length="407" mass="45962">LEEVGAGYTFFWIGQPKAERRDAGFVLAIRYDIVGRLPCLPQGINDRLMSLHLPLRGDQFATIISTYAPPMTSSDAAKDDFYEDLHALLATVSKVDKLLVLGDFNARVGTDHTALQGMLGPHGLGSCNDNGLLFLRTCAEHRLLLTNTFFYLPTREKGTWMHPRSRRWHLLDCVLVRRQDRQDVLVTKAIRDADDTVRAVQQISSGKAPGSDAIPPDVYNHGGLRLMAELTTLFQEIWRQGQIFARILLNRLNGLLEQNRGISLLNITGKIFALIHLNRLNGHLKQQNWSSKCWLFEDLSQPQRPAPHAKKAGHISNLGLLEYVDGDDDHTASQLQDTWMSIDAQRKENWQLCDNHRGISLLNIAGKIFARILLNRLDGHLEQGLLLESQCCFRRHRGTNDMIIAAR</sequence>
<dbReference type="SUPFAM" id="SSF56219">
    <property type="entry name" value="DNase I-like"/>
    <property type="match status" value="1"/>
</dbReference>
<dbReference type="AlphaFoldDB" id="A0A183SFJ7"/>
<organism evidence="1">
    <name type="scientific">Schistocephalus solidus</name>
    <name type="common">Tapeworm</name>
    <dbReference type="NCBI Taxonomy" id="70667"/>
    <lineage>
        <taxon>Eukaryota</taxon>
        <taxon>Metazoa</taxon>
        <taxon>Spiralia</taxon>
        <taxon>Lophotrochozoa</taxon>
        <taxon>Platyhelminthes</taxon>
        <taxon>Cestoda</taxon>
        <taxon>Eucestoda</taxon>
        <taxon>Diphyllobothriidea</taxon>
        <taxon>Diphyllobothriidae</taxon>
        <taxon>Schistocephalus</taxon>
    </lineage>
</organism>
<evidence type="ECO:0000313" key="1">
    <source>
        <dbReference type="WBParaSite" id="SSLN_0000309501-mRNA-1"/>
    </source>
</evidence>
<protein>
    <submittedName>
        <fullName evidence="1">Endo/exonuclease/phosphatase domain-containing protein</fullName>
    </submittedName>
</protein>
<accession>A0A183SFJ7</accession>
<dbReference type="Gene3D" id="3.60.10.10">
    <property type="entry name" value="Endonuclease/exonuclease/phosphatase"/>
    <property type="match status" value="1"/>
</dbReference>
<name>A0A183SFJ7_SCHSO</name>
<dbReference type="WBParaSite" id="SSLN_0000309501-mRNA-1">
    <property type="protein sequence ID" value="SSLN_0000309501-mRNA-1"/>
    <property type="gene ID" value="SSLN_0000309501"/>
</dbReference>
<reference evidence="1" key="1">
    <citation type="submission" date="2016-06" db="UniProtKB">
        <authorList>
            <consortium name="WormBaseParasite"/>
        </authorList>
    </citation>
    <scope>IDENTIFICATION</scope>
</reference>
<dbReference type="PANTHER" id="PTHR19446">
    <property type="entry name" value="REVERSE TRANSCRIPTASES"/>
    <property type="match status" value="1"/>
</dbReference>
<dbReference type="InterPro" id="IPR036691">
    <property type="entry name" value="Endo/exonu/phosph_ase_sf"/>
</dbReference>
<proteinExistence type="predicted"/>